<reference evidence="1" key="1">
    <citation type="submission" date="2020-03" db="EMBL/GenBank/DDBJ databases">
        <title>The deep terrestrial virosphere.</title>
        <authorList>
            <person name="Holmfeldt K."/>
            <person name="Nilsson E."/>
            <person name="Simone D."/>
            <person name="Lopez-Fernandez M."/>
            <person name="Wu X."/>
            <person name="de Brujin I."/>
            <person name="Lundin D."/>
            <person name="Andersson A."/>
            <person name="Bertilsson S."/>
            <person name="Dopson M."/>
        </authorList>
    </citation>
    <scope>NUCLEOTIDE SEQUENCE</scope>
    <source>
        <strain evidence="3">MM415A00172</strain>
        <strain evidence="2">MM415B00296</strain>
        <strain evidence="1">TM448A01366</strain>
    </source>
</reference>
<sequence>MIVEQTTSVRMSPGEKIIFWLKVSDWRRKIGLVKCHTFPDAYGGTAVIPAANEIEIFIESLMTQAYREGEEG</sequence>
<name>A0A6H1ZNG5_9ZZZZ</name>
<gene>
    <name evidence="3" type="ORF">MM415A00172_0064</name>
    <name evidence="2" type="ORF">MM415B00296_0060</name>
    <name evidence="1" type="ORF">TM448A01366_0019</name>
</gene>
<evidence type="ECO:0000313" key="1">
    <source>
        <dbReference type="EMBL" id="QJA49473.1"/>
    </source>
</evidence>
<evidence type="ECO:0000313" key="2">
    <source>
        <dbReference type="EMBL" id="QJA67154.1"/>
    </source>
</evidence>
<dbReference type="EMBL" id="MT142533">
    <property type="protein sequence ID" value="QJA84720.1"/>
    <property type="molecule type" value="Genomic_DNA"/>
</dbReference>
<organism evidence="1">
    <name type="scientific">viral metagenome</name>
    <dbReference type="NCBI Taxonomy" id="1070528"/>
    <lineage>
        <taxon>unclassified sequences</taxon>
        <taxon>metagenomes</taxon>
        <taxon>organismal metagenomes</taxon>
    </lineage>
</organism>
<dbReference type="AlphaFoldDB" id="A0A6H1ZNG5"/>
<protein>
    <submittedName>
        <fullName evidence="1">Uncharacterized protein</fullName>
    </submittedName>
</protein>
<dbReference type="EMBL" id="MT141566">
    <property type="protein sequence ID" value="QJA67154.1"/>
    <property type="molecule type" value="Genomic_DNA"/>
</dbReference>
<accession>A0A6H1ZNG5</accession>
<proteinExistence type="predicted"/>
<dbReference type="EMBL" id="MT144138">
    <property type="protein sequence ID" value="QJA49473.1"/>
    <property type="molecule type" value="Genomic_DNA"/>
</dbReference>
<evidence type="ECO:0000313" key="3">
    <source>
        <dbReference type="EMBL" id="QJA84720.1"/>
    </source>
</evidence>